<feature type="transmembrane region" description="Helical" evidence="7">
    <location>
        <begin position="180"/>
        <end position="201"/>
    </location>
</feature>
<dbReference type="Pfam" id="PF07690">
    <property type="entry name" value="MFS_1"/>
    <property type="match status" value="1"/>
</dbReference>
<feature type="transmembrane region" description="Helical" evidence="7">
    <location>
        <begin position="213"/>
        <end position="237"/>
    </location>
</feature>
<feature type="domain" description="Major facilitator superfamily (MFS) profile" evidence="8">
    <location>
        <begin position="54"/>
        <end position="558"/>
    </location>
</feature>
<feature type="transmembrane region" description="Helical" evidence="7">
    <location>
        <begin position="414"/>
        <end position="434"/>
    </location>
</feature>
<dbReference type="EMBL" id="BLZA01000053">
    <property type="protein sequence ID" value="GHJ89974.1"/>
    <property type="molecule type" value="Genomic_DNA"/>
</dbReference>
<reference evidence="9" key="1">
    <citation type="submission" date="2020-07" db="EMBL/GenBank/DDBJ databases">
        <title>Draft Genome Sequence of a Deep-Sea Yeast, Naganishia (Cryptococcus) liquefaciens strain N6.</title>
        <authorList>
            <person name="Han Y.W."/>
            <person name="Kajitani R."/>
            <person name="Morimoto H."/>
            <person name="Parhat M."/>
            <person name="Tsubouchi H."/>
            <person name="Bakenova O."/>
            <person name="Ogata M."/>
            <person name="Argunhan B."/>
            <person name="Aoki R."/>
            <person name="Kajiwara S."/>
            <person name="Itoh T."/>
            <person name="Iwasaki H."/>
        </authorList>
    </citation>
    <scope>NUCLEOTIDE SEQUENCE</scope>
    <source>
        <strain evidence="9">N6</strain>
    </source>
</reference>
<feature type="transmembrane region" description="Helical" evidence="7">
    <location>
        <begin position="389"/>
        <end position="408"/>
    </location>
</feature>
<dbReference type="GO" id="GO:0016020">
    <property type="term" value="C:membrane"/>
    <property type="evidence" value="ECO:0007669"/>
    <property type="project" value="UniProtKB-SubCell"/>
</dbReference>
<dbReference type="InterPro" id="IPR036259">
    <property type="entry name" value="MFS_trans_sf"/>
</dbReference>
<dbReference type="Proteomes" id="UP000620104">
    <property type="component" value="Unassembled WGS sequence"/>
</dbReference>
<dbReference type="PANTHER" id="PTHR42718">
    <property type="entry name" value="MAJOR FACILITATOR SUPERFAMILY MULTIDRUG TRANSPORTER MFSC"/>
    <property type="match status" value="1"/>
</dbReference>
<dbReference type="GO" id="GO:0022857">
    <property type="term" value="F:transmembrane transporter activity"/>
    <property type="evidence" value="ECO:0007669"/>
    <property type="project" value="InterPro"/>
</dbReference>
<dbReference type="OrthoDB" id="5086884at2759"/>
<feature type="transmembrane region" description="Helical" evidence="7">
    <location>
        <begin position="360"/>
        <end position="382"/>
    </location>
</feature>
<dbReference type="InterPro" id="IPR020846">
    <property type="entry name" value="MFS_dom"/>
</dbReference>
<comment type="subcellular location">
    <subcellularLocation>
        <location evidence="1">Membrane</location>
        <topology evidence="1">Multi-pass membrane protein</topology>
    </subcellularLocation>
</comment>
<feature type="transmembrane region" description="Helical" evidence="7">
    <location>
        <begin position="534"/>
        <end position="554"/>
    </location>
</feature>
<evidence type="ECO:0000313" key="9">
    <source>
        <dbReference type="EMBL" id="GHJ89974.1"/>
    </source>
</evidence>
<feature type="transmembrane region" description="Helical" evidence="7">
    <location>
        <begin position="281"/>
        <end position="300"/>
    </location>
</feature>
<proteinExistence type="predicted"/>
<dbReference type="SUPFAM" id="SSF103473">
    <property type="entry name" value="MFS general substrate transporter"/>
    <property type="match status" value="2"/>
</dbReference>
<dbReference type="AlphaFoldDB" id="A0A8H3U1A3"/>
<dbReference type="Gene3D" id="1.20.1250.20">
    <property type="entry name" value="MFS general substrate transporter like domains"/>
    <property type="match status" value="3"/>
</dbReference>
<evidence type="ECO:0000313" key="10">
    <source>
        <dbReference type="Proteomes" id="UP000620104"/>
    </source>
</evidence>
<name>A0A8H3U1A3_9TREE</name>
<feature type="compositionally biased region" description="Basic and acidic residues" evidence="6">
    <location>
        <begin position="574"/>
        <end position="595"/>
    </location>
</feature>
<feature type="compositionally biased region" description="Basic and acidic residues" evidence="6">
    <location>
        <begin position="604"/>
        <end position="615"/>
    </location>
</feature>
<dbReference type="InterPro" id="IPR011701">
    <property type="entry name" value="MFS"/>
</dbReference>
<evidence type="ECO:0000256" key="3">
    <source>
        <dbReference type="ARBA" id="ARBA00022692"/>
    </source>
</evidence>
<evidence type="ECO:0000256" key="1">
    <source>
        <dbReference type="ARBA" id="ARBA00004141"/>
    </source>
</evidence>
<gene>
    <name evidence="9" type="ORF">NliqN6_6376</name>
</gene>
<protein>
    <recommendedName>
        <fullName evidence="8">Major facilitator superfamily (MFS) profile domain-containing protein</fullName>
    </recommendedName>
</protein>
<evidence type="ECO:0000256" key="6">
    <source>
        <dbReference type="SAM" id="MobiDB-lite"/>
    </source>
</evidence>
<keyword evidence="2" id="KW-0813">Transport</keyword>
<feature type="transmembrane region" description="Helical" evidence="7">
    <location>
        <begin position="121"/>
        <end position="139"/>
    </location>
</feature>
<feature type="transmembrane region" description="Helical" evidence="7">
    <location>
        <begin position="145"/>
        <end position="168"/>
    </location>
</feature>
<feature type="transmembrane region" description="Helical" evidence="7">
    <location>
        <begin position="52"/>
        <end position="78"/>
    </location>
</feature>
<evidence type="ECO:0000259" key="8">
    <source>
        <dbReference type="PROSITE" id="PS50850"/>
    </source>
</evidence>
<feature type="transmembrane region" description="Helical" evidence="7">
    <location>
        <begin position="249"/>
        <end position="269"/>
    </location>
</feature>
<feature type="transmembrane region" description="Helical" evidence="7">
    <location>
        <begin position="478"/>
        <end position="497"/>
    </location>
</feature>
<accession>A0A8H3U1A3</accession>
<dbReference type="PANTHER" id="PTHR42718:SF9">
    <property type="entry name" value="MAJOR FACILITATOR SUPERFAMILY MULTIDRUG TRANSPORTER MFSC"/>
    <property type="match status" value="1"/>
</dbReference>
<organism evidence="9 10">
    <name type="scientific">Naganishia liquefaciens</name>
    <dbReference type="NCBI Taxonomy" id="104408"/>
    <lineage>
        <taxon>Eukaryota</taxon>
        <taxon>Fungi</taxon>
        <taxon>Dikarya</taxon>
        <taxon>Basidiomycota</taxon>
        <taxon>Agaricomycotina</taxon>
        <taxon>Tremellomycetes</taxon>
        <taxon>Filobasidiales</taxon>
        <taxon>Filobasidiaceae</taxon>
        <taxon>Naganishia</taxon>
    </lineage>
</organism>
<keyword evidence="4 7" id="KW-1133">Transmembrane helix</keyword>
<comment type="caution">
    <text evidence="9">The sequence shown here is derived from an EMBL/GenBank/DDBJ whole genome shotgun (WGS) entry which is preliminary data.</text>
</comment>
<feature type="transmembrane region" description="Helical" evidence="7">
    <location>
        <begin position="324"/>
        <end position="348"/>
    </location>
</feature>
<evidence type="ECO:0000256" key="4">
    <source>
        <dbReference type="ARBA" id="ARBA00022989"/>
    </source>
</evidence>
<evidence type="ECO:0000256" key="5">
    <source>
        <dbReference type="ARBA" id="ARBA00023136"/>
    </source>
</evidence>
<feature type="transmembrane region" description="Helical" evidence="7">
    <location>
        <begin position="90"/>
        <end position="109"/>
    </location>
</feature>
<keyword evidence="3 7" id="KW-0812">Transmembrane</keyword>
<sequence length="615" mass="65612">MATYNEKQQQSLGQDITEKKEEVQEAVVPTLNRSDEHGDGEKVFPPISTVKAVILIALVMVSAMMQVASGIGVSITIADIGQDLNIPSGQLQWVASSGSLATACTLLVSGKLADMYGHKPVFVIGSILGGAMFLGMGLSRDKYQLFILRALGGIAFSGVTPAAIGLIGTTFPEGPAKSRAFAGLGAGAPVGTAIGLVLAGLTTQYTSAKWRSFFYICAGLSLGLAIGAVFAAPGSVIPRARSKHTLKGLDWIGAILSAVAIFCIVFPLGEGGNAPKGWQTPFIWIILAGGVVVSVLFVLWERRLEKRGTKQPLMKISIWTRKMFASLMLADLCLSGAFGSIILWMTLYWRSYEERSVIEITLRFLPLCVCGVIANIIGSVVVAHLTGHLLLLISAAGMALASLFFAVTPAGLTYWALQFPACCVLVWGADFMFLTRQVRVSIDASDASDRCCSLPPPSSMLFISRTSSQSEQGQGGSIFSAVVQVGSALMLAISTIVSDRVAQQKAKSLGVIIEASKTQSLDIPKAALLQGYRAAFWTCFGLSMLAALVVGVLLRKMGTVGLKRKGDMEDKEDKEDKENREGRVDKEDKDDKEEQQVEEGQAELDDKKTLEAGVV</sequence>
<evidence type="ECO:0000256" key="2">
    <source>
        <dbReference type="ARBA" id="ARBA00022448"/>
    </source>
</evidence>
<keyword evidence="10" id="KW-1185">Reference proteome</keyword>
<dbReference type="PROSITE" id="PS50850">
    <property type="entry name" value="MFS"/>
    <property type="match status" value="1"/>
</dbReference>
<keyword evidence="5 7" id="KW-0472">Membrane</keyword>
<evidence type="ECO:0000256" key="7">
    <source>
        <dbReference type="SAM" id="Phobius"/>
    </source>
</evidence>
<feature type="region of interest" description="Disordered" evidence="6">
    <location>
        <begin position="565"/>
        <end position="615"/>
    </location>
</feature>